<dbReference type="InterPro" id="IPR051379">
    <property type="entry name" value="C-type_Lectin_Receptor_IMM"/>
</dbReference>
<reference evidence="4" key="1">
    <citation type="submission" date="2022-11" db="EMBL/GenBank/DDBJ databases">
        <title>Centuries of genome instability and evolution in soft-shell clam transmissible cancer (bioRxiv).</title>
        <authorList>
            <person name="Hart S.F.M."/>
            <person name="Yonemitsu M.A."/>
            <person name="Giersch R.M."/>
            <person name="Beal B.F."/>
            <person name="Arriagada G."/>
            <person name="Davis B.W."/>
            <person name="Ostrander E.A."/>
            <person name="Goff S.P."/>
            <person name="Metzger M.J."/>
        </authorList>
    </citation>
    <scope>NUCLEOTIDE SEQUENCE</scope>
    <source>
        <strain evidence="4">MELC-2E11</strain>
        <tissue evidence="4">Siphon/mantle</tissue>
    </source>
</reference>
<dbReference type="Gene3D" id="3.10.100.10">
    <property type="entry name" value="Mannose-Binding Protein A, subunit A"/>
    <property type="match status" value="1"/>
</dbReference>
<evidence type="ECO:0000313" key="5">
    <source>
        <dbReference type="Proteomes" id="UP001164746"/>
    </source>
</evidence>
<dbReference type="PANTHER" id="PTHR46746">
    <property type="entry name" value="KILLER CELL LECTIN-LIKE RECEPTOR SUBFAMILY F MEMBER 2"/>
    <property type="match status" value="1"/>
</dbReference>
<keyword evidence="5" id="KW-1185">Reference proteome</keyword>
<keyword evidence="3" id="KW-0732">Signal</keyword>
<protein>
    <submittedName>
        <fullName evidence="4">CLC4G-like protein</fullName>
    </submittedName>
</protein>
<evidence type="ECO:0000256" key="1">
    <source>
        <dbReference type="ARBA" id="ARBA00022734"/>
    </source>
</evidence>
<evidence type="ECO:0000313" key="4">
    <source>
        <dbReference type="EMBL" id="WAR01298.1"/>
    </source>
</evidence>
<dbReference type="InterPro" id="IPR016186">
    <property type="entry name" value="C-type_lectin-like/link_sf"/>
</dbReference>
<keyword evidence="2" id="KW-1015">Disulfide bond</keyword>
<evidence type="ECO:0000256" key="3">
    <source>
        <dbReference type="SAM" id="SignalP"/>
    </source>
</evidence>
<sequence>MKFVMILAFSFILKVALGNTVLQSSCQLDLETTVSKSLELLKNALGRGECSPTCPNGWLSYESSCFLFGNAPSTFADAETFCEDRDSHLVYIKDNSENTFLKDTAREMKLPEYPKNREQHNILQWNIAILTYNAAIVYRIDIFYS</sequence>
<dbReference type="InterPro" id="IPR016187">
    <property type="entry name" value="CTDL_fold"/>
</dbReference>
<keyword evidence="1" id="KW-0430">Lectin</keyword>
<dbReference type="Proteomes" id="UP001164746">
    <property type="component" value="Chromosome 4"/>
</dbReference>
<dbReference type="EMBL" id="CP111015">
    <property type="protein sequence ID" value="WAR01298.1"/>
    <property type="molecule type" value="Genomic_DNA"/>
</dbReference>
<organism evidence="4 5">
    <name type="scientific">Mya arenaria</name>
    <name type="common">Soft-shell clam</name>
    <dbReference type="NCBI Taxonomy" id="6604"/>
    <lineage>
        <taxon>Eukaryota</taxon>
        <taxon>Metazoa</taxon>
        <taxon>Spiralia</taxon>
        <taxon>Lophotrochozoa</taxon>
        <taxon>Mollusca</taxon>
        <taxon>Bivalvia</taxon>
        <taxon>Autobranchia</taxon>
        <taxon>Heteroconchia</taxon>
        <taxon>Euheterodonta</taxon>
        <taxon>Imparidentia</taxon>
        <taxon>Neoheterodontei</taxon>
        <taxon>Myida</taxon>
        <taxon>Myoidea</taxon>
        <taxon>Myidae</taxon>
        <taxon>Mya</taxon>
    </lineage>
</organism>
<evidence type="ECO:0000256" key="2">
    <source>
        <dbReference type="ARBA" id="ARBA00023157"/>
    </source>
</evidence>
<gene>
    <name evidence="4" type="ORF">MAR_007856</name>
</gene>
<name>A0ABY7DXC7_MYAAR</name>
<proteinExistence type="predicted"/>
<dbReference type="SUPFAM" id="SSF56436">
    <property type="entry name" value="C-type lectin-like"/>
    <property type="match status" value="1"/>
</dbReference>
<dbReference type="PANTHER" id="PTHR46746:SF9">
    <property type="entry name" value="CD209 ANTIGEN-LIKE PROTEIN C-LIKE"/>
    <property type="match status" value="1"/>
</dbReference>
<feature type="signal peptide" evidence="3">
    <location>
        <begin position="1"/>
        <end position="18"/>
    </location>
</feature>
<accession>A0ABY7DXC7</accession>
<feature type="chain" id="PRO_5047391093" evidence="3">
    <location>
        <begin position="19"/>
        <end position="145"/>
    </location>
</feature>